<organism evidence="4 5">
    <name type="scientific">Massilia violaceinigra</name>
    <dbReference type="NCBI Taxonomy" id="2045208"/>
    <lineage>
        <taxon>Bacteria</taxon>
        <taxon>Pseudomonadati</taxon>
        <taxon>Pseudomonadota</taxon>
        <taxon>Betaproteobacteria</taxon>
        <taxon>Burkholderiales</taxon>
        <taxon>Oxalobacteraceae</taxon>
        <taxon>Telluria group</taxon>
        <taxon>Massilia</taxon>
    </lineage>
</organism>
<dbReference type="PANTHER" id="PTHR43065">
    <property type="entry name" value="SENSOR HISTIDINE KINASE"/>
    <property type="match status" value="1"/>
</dbReference>
<dbReference type="PROSITE" id="PS50109">
    <property type="entry name" value="HIS_KIN"/>
    <property type="match status" value="1"/>
</dbReference>
<dbReference type="SUPFAM" id="SSF55874">
    <property type="entry name" value="ATPase domain of HSP90 chaperone/DNA topoisomerase II/histidine kinase"/>
    <property type="match status" value="1"/>
</dbReference>
<dbReference type="SMART" id="SM00065">
    <property type="entry name" value="GAF"/>
    <property type="match status" value="1"/>
</dbReference>
<dbReference type="Pfam" id="PF08448">
    <property type="entry name" value="PAS_4"/>
    <property type="match status" value="1"/>
</dbReference>
<dbReference type="EMBL" id="CP024608">
    <property type="protein sequence ID" value="ATQ79139.1"/>
    <property type="molecule type" value="Genomic_DNA"/>
</dbReference>
<dbReference type="AlphaFoldDB" id="A0A2D2DVY6"/>
<evidence type="ECO:0000256" key="1">
    <source>
        <dbReference type="ARBA" id="ARBA00000085"/>
    </source>
</evidence>
<evidence type="ECO:0000256" key="2">
    <source>
        <dbReference type="ARBA" id="ARBA00012438"/>
    </source>
</evidence>
<dbReference type="Pfam" id="PF13185">
    <property type="entry name" value="GAF_2"/>
    <property type="match status" value="1"/>
</dbReference>
<dbReference type="InterPro" id="IPR035965">
    <property type="entry name" value="PAS-like_dom_sf"/>
</dbReference>
<comment type="catalytic activity">
    <reaction evidence="1">
        <text>ATP + protein L-histidine = ADP + protein N-phospho-L-histidine.</text>
        <dbReference type="EC" id="2.7.13.3"/>
    </reaction>
</comment>
<dbReference type="Gene3D" id="3.30.565.10">
    <property type="entry name" value="Histidine kinase-like ATPase, C-terminal domain"/>
    <property type="match status" value="1"/>
</dbReference>
<evidence type="ECO:0000259" key="3">
    <source>
        <dbReference type="PROSITE" id="PS50109"/>
    </source>
</evidence>
<dbReference type="SUPFAM" id="SSF55785">
    <property type="entry name" value="PYP-like sensor domain (PAS domain)"/>
    <property type="match status" value="1"/>
</dbReference>
<dbReference type="KEGG" id="mass:CR152_27120"/>
<dbReference type="InterPro" id="IPR029016">
    <property type="entry name" value="GAF-like_dom_sf"/>
</dbReference>
<dbReference type="PRINTS" id="PR00344">
    <property type="entry name" value="BCTRLSENSOR"/>
</dbReference>
<dbReference type="CDD" id="cd00130">
    <property type="entry name" value="PAS"/>
    <property type="match status" value="1"/>
</dbReference>
<feature type="domain" description="Histidine kinase" evidence="3">
    <location>
        <begin position="305"/>
        <end position="413"/>
    </location>
</feature>
<keyword evidence="5" id="KW-1185">Reference proteome</keyword>
<dbReference type="InterPro" id="IPR036890">
    <property type="entry name" value="HATPase_C_sf"/>
</dbReference>
<reference evidence="4" key="1">
    <citation type="submission" date="2017-10" db="EMBL/GenBank/DDBJ databases">
        <title>Massilia psychrophilum sp. nov., a novel purple-pigmented bacterium isolated from Tianshan glacier, Xinjiang Municipality, China.</title>
        <authorList>
            <person name="Wang H."/>
        </authorList>
    </citation>
    <scope>NUCLEOTIDE SEQUENCE [LARGE SCALE GENOMIC DNA]</scope>
    <source>
        <strain evidence="4">B2</strain>
    </source>
</reference>
<dbReference type="InterPro" id="IPR005467">
    <property type="entry name" value="His_kinase_dom"/>
</dbReference>
<dbReference type="Gene3D" id="3.30.450.20">
    <property type="entry name" value="PAS domain"/>
    <property type="match status" value="1"/>
</dbReference>
<dbReference type="InterPro" id="IPR003018">
    <property type="entry name" value="GAF"/>
</dbReference>
<dbReference type="OrthoDB" id="2521613at2"/>
<proteinExistence type="predicted"/>
<dbReference type="NCBIfam" id="TIGR00229">
    <property type="entry name" value="sensory_box"/>
    <property type="match status" value="1"/>
</dbReference>
<sequence>MHVNYRAMLARLPDNVILIDVASGCLVDANHGAYELFGMSEQMLLTRAFVELCPPCQPDGQASAQLLATQIERALAGQAVLFEAHFLPADGREMRCEVRRLPLPPPHAHLVHARFVDVTRRVLDEELRRGQNRLLDMIARGAPLKDILDSLMLLIERQCDGVLCSVMLLDDDSVTVHPASGPSLPADYLAALDGAMIGPSAGSCGTAIYRGETVIVTDVMSAPLWDDYRALIAPHGLRACWSTPIRLDRDRILGSFTMYYRDVRAPGQDELRLIGVATHLAAIAIERTRREAELSRHRDHLQELEVLTHLVDNCLVHAFADDARGTIVIGASAGPEASVVVSVADNGAGIAPPLLPRVYDPFVTTRLGSGGSGLGLGLHVVHNIVSGVLGGTIELDSELDKGSTFRLRLPVIAPAMSRQDSD</sequence>
<dbReference type="Gene3D" id="3.30.450.40">
    <property type="match status" value="1"/>
</dbReference>
<dbReference type="SMART" id="SM00091">
    <property type="entry name" value="PAS"/>
    <property type="match status" value="1"/>
</dbReference>
<name>A0A2D2DVY6_9BURK</name>
<dbReference type="EC" id="2.7.13.3" evidence="2"/>
<protein>
    <recommendedName>
        <fullName evidence="2">histidine kinase</fullName>
        <ecNumber evidence="2">2.7.13.3</ecNumber>
    </recommendedName>
</protein>
<gene>
    <name evidence="4" type="ORF">CR152_27120</name>
</gene>
<dbReference type="Pfam" id="PF02518">
    <property type="entry name" value="HATPase_c"/>
    <property type="match status" value="1"/>
</dbReference>
<dbReference type="GO" id="GO:0004673">
    <property type="term" value="F:protein histidine kinase activity"/>
    <property type="evidence" value="ECO:0007669"/>
    <property type="project" value="UniProtKB-EC"/>
</dbReference>
<evidence type="ECO:0000313" key="5">
    <source>
        <dbReference type="Proteomes" id="UP000229897"/>
    </source>
</evidence>
<dbReference type="InterPro" id="IPR013656">
    <property type="entry name" value="PAS_4"/>
</dbReference>
<dbReference type="InterPro" id="IPR004358">
    <property type="entry name" value="Sig_transdc_His_kin-like_C"/>
</dbReference>
<dbReference type="Proteomes" id="UP000229897">
    <property type="component" value="Chromosome"/>
</dbReference>
<dbReference type="InterPro" id="IPR003594">
    <property type="entry name" value="HATPase_dom"/>
</dbReference>
<evidence type="ECO:0000313" key="4">
    <source>
        <dbReference type="EMBL" id="ATQ79139.1"/>
    </source>
</evidence>
<dbReference type="SUPFAM" id="SSF55781">
    <property type="entry name" value="GAF domain-like"/>
    <property type="match status" value="1"/>
</dbReference>
<dbReference type="InterPro" id="IPR000014">
    <property type="entry name" value="PAS"/>
</dbReference>
<accession>A0A2D2DVY6</accession>
<dbReference type="SMART" id="SM00387">
    <property type="entry name" value="HATPase_c"/>
    <property type="match status" value="1"/>
</dbReference>